<dbReference type="SUPFAM" id="SSF52540">
    <property type="entry name" value="P-loop containing nucleoside triphosphate hydrolases"/>
    <property type="match status" value="2"/>
</dbReference>
<dbReference type="Pfam" id="PF19055">
    <property type="entry name" value="ABC2_membrane_7"/>
    <property type="match status" value="1"/>
</dbReference>
<feature type="transmembrane region" description="Helical" evidence="11">
    <location>
        <begin position="1483"/>
        <end position="1503"/>
    </location>
</feature>
<dbReference type="InterPro" id="IPR034001">
    <property type="entry name" value="ABCG_PDR_1"/>
</dbReference>
<dbReference type="GO" id="GO:0016020">
    <property type="term" value="C:membrane"/>
    <property type="evidence" value="ECO:0007669"/>
    <property type="project" value="UniProtKB-SubCell"/>
</dbReference>
<feature type="transmembrane region" description="Helical" evidence="11">
    <location>
        <begin position="551"/>
        <end position="572"/>
    </location>
</feature>
<feature type="domain" description="ABC transporter" evidence="12">
    <location>
        <begin position="882"/>
        <end position="1124"/>
    </location>
</feature>
<feature type="transmembrane region" description="Helical" evidence="11">
    <location>
        <begin position="624"/>
        <end position="650"/>
    </location>
</feature>
<dbReference type="InterPro" id="IPR043926">
    <property type="entry name" value="ABCG_dom"/>
</dbReference>
<dbReference type="Pfam" id="PF00005">
    <property type="entry name" value="ABC_tran"/>
    <property type="match status" value="2"/>
</dbReference>
<evidence type="ECO:0000256" key="1">
    <source>
        <dbReference type="ARBA" id="ARBA00004141"/>
    </source>
</evidence>
<feature type="transmembrane region" description="Helical" evidence="11">
    <location>
        <begin position="1365"/>
        <end position="1387"/>
    </location>
</feature>
<dbReference type="CDD" id="cd03232">
    <property type="entry name" value="ABCG_PDR_domain2"/>
    <property type="match status" value="1"/>
</dbReference>
<keyword evidence="6" id="KW-0067">ATP-binding</keyword>
<evidence type="ECO:0000256" key="10">
    <source>
        <dbReference type="SAM" id="MobiDB-lite"/>
    </source>
</evidence>
<feature type="compositionally biased region" description="Polar residues" evidence="10">
    <location>
        <begin position="32"/>
        <end position="64"/>
    </location>
</feature>
<evidence type="ECO:0000256" key="2">
    <source>
        <dbReference type="ARBA" id="ARBA00006012"/>
    </source>
</evidence>
<evidence type="ECO:0000256" key="3">
    <source>
        <dbReference type="ARBA" id="ARBA00022448"/>
    </source>
</evidence>
<evidence type="ECO:0000256" key="5">
    <source>
        <dbReference type="ARBA" id="ARBA00022741"/>
    </source>
</evidence>
<keyword evidence="8 11" id="KW-0472">Membrane</keyword>
<feature type="region of interest" description="Disordered" evidence="10">
    <location>
        <begin position="1"/>
        <end position="85"/>
    </location>
</feature>
<proteinExistence type="inferred from homology"/>
<evidence type="ECO:0000313" key="13">
    <source>
        <dbReference type="EMBL" id="CED83351.1"/>
    </source>
</evidence>
<dbReference type="EMBL" id="LN483142">
    <property type="protein sequence ID" value="CED83351.1"/>
    <property type="molecule type" value="Genomic_DNA"/>
</dbReference>
<feature type="transmembrane region" description="Helical" evidence="11">
    <location>
        <begin position="794"/>
        <end position="816"/>
    </location>
</feature>
<accession>A0A0F7SPL0</accession>
<dbReference type="InterPro" id="IPR003439">
    <property type="entry name" value="ABC_transporter-like_ATP-bd"/>
</dbReference>
<evidence type="ECO:0000256" key="6">
    <source>
        <dbReference type="ARBA" id="ARBA00022840"/>
    </source>
</evidence>
<comment type="subcellular location">
    <subcellularLocation>
        <location evidence="1">Membrane</location>
        <topology evidence="1">Multi-pass membrane protein</topology>
    </subcellularLocation>
</comment>
<feature type="compositionally biased region" description="Basic and acidic residues" evidence="10">
    <location>
        <begin position="841"/>
        <end position="864"/>
    </location>
</feature>
<feature type="transmembrane region" description="Helical" evidence="11">
    <location>
        <begin position="584"/>
        <end position="603"/>
    </location>
</feature>
<dbReference type="SMART" id="SM00382">
    <property type="entry name" value="AAA"/>
    <property type="match status" value="2"/>
</dbReference>
<keyword evidence="5" id="KW-0547">Nucleotide-binding</keyword>
<dbReference type="InterPro" id="IPR027417">
    <property type="entry name" value="P-loop_NTPase"/>
</dbReference>
<dbReference type="InterPro" id="IPR029481">
    <property type="entry name" value="ABC_trans_N"/>
</dbReference>
<comment type="similarity">
    <text evidence="2">Belongs to the ABC transporter superfamily. ABCG family. PDR (TC 3.A.1.205) subfamily.</text>
</comment>
<feature type="compositionally biased region" description="Basic and acidic residues" evidence="10">
    <location>
        <begin position="65"/>
        <end position="77"/>
    </location>
</feature>
<keyword evidence="4 11" id="KW-0812">Transmembrane</keyword>
<sequence>MSYSVNETGFAPPLAAQPPTPDVGEHNIAIEPNSQSSNVSTSRASSQSEAQTAVNPAPTSTDQSLSHDIEAGTKPELTRTPSCWGEDIHVGQPMDKNDPAFHELQRSLTGSRHSEEPWSLAKHLEGALASRRDDGIKQKKLDVAWKNLAVRGVGASAVYAETMGSMFNPMLKIQDKKQAKAAEAANQSNENLENAPSTLKTNEKFLIRNFNGVLKSGEMAFVIGRPGSGCTTFLKAVTNIRNGYAGVDGDVLVGSMDHKEAEKYSGNIVFNAEDDTHYPTLTVGQTLKFGLKMKTPTNRPEGQTREQYEQELLSALLKTLGIEHTHDTLVGNEFVRGVSGGERKRVSIAEVLVNRASVVAWDNSSRGLDASTALEYTRSIRTITDLLGSTSFISLYQAGNQIYELFDKVMVIAAGQCIYWGPRAAAKPYFENLGFKCPQGQNVADYLTGVTVKTERMLFDKDRRDVPQTVDDFVAAYLASDIYKQSEKELEDHLRDTERLNGMTEEFKLAVQEEKSASAGKNSLYSTGLWTQVKACTIRQYQLMWNDKGSIAIKQGSCIIQSIILGSLFYNLPQTTAGLFTRGGSLFFILLFNALLGMTEVTTSFTGRTILAKHKSFAMYRPSAVVLAQVLADFPILIAQVSAFLLPIYFMCQLRQSASAFFTLWIITYVTTLALLGFFRAIGFNFSTFDGASQVSGLAVGLLIIYTGYLIPQTSMKPWLSWVRWINPLYYGFESAMVNEFHDTQFDCVGTTLVPFYGVDGHFACTVQGSQTGEDFVTGDAYLQAGLNYRYSHLWRNVGIVIGLWVFFVAITAWGVERLKAQGSERSYLLYKRQKNKKDDPIARKAAAVDEEKGPAGAIEDGKTTRGNGTAEDTITKTTTVLTWDELNYTVPVPGGHRQLLSGVQGYTKPGTLTALMGASGAGKTTLLDVLALRKEEGVVEGHINVDGRPLGASFQRTTGYVSQVDIHEPTQTVREALEFSALLRQPASVSREEKLAYVDKVLDLLELTDIEHAIIGNNNVGLGVEQRKRLTIGVELVAKPVLLFLDEPTSGLDGQSSFNILRFLRKLADAGQSMLVTIHQPSALLFDQFDRLLLLARGGHTVYFGDLGDNASEMKAYFARQGIECPEDANPAEFMIDVVSGSLSKGRDWGKVWLESDEYKNVSKEVADLKQECASKPPSFEEDGREYAASASFQYKTLIHRATVAMWRSPDYVISKIMLHVGSALLNSLSFLQLDNSVISLQNRLFSVFQAMFVAPGVFQQVQPRFIDARMLFEAREKPSKIYSWQPFVVAQIIAEIPWVIVSSTLFYVLWYFVVFPVGISTDAQHAGPMYAILILYQFWSIGFAYAVAASVANAEQAALVNPIFLGIFASFSGVLVPYAQITAFWRYWLYYLNPWTYILGAQTFFAMRNIPVVCKDSEYAVFSPPSGQTCENYLATFFESAPGYIKDPTSTTSCEVCAYSSGNDYLANVNLSNSTDGGRDIGITVIYVVFFFILVYLFMWLRSRPKRKAKLE</sequence>
<keyword evidence="7 11" id="KW-1133">Transmembrane helix</keyword>
<reference evidence="13" key="1">
    <citation type="submission" date="2014-08" db="EMBL/GenBank/DDBJ databases">
        <authorList>
            <person name="Sharma Rahul"/>
            <person name="Thines Marco"/>
        </authorList>
    </citation>
    <scope>NUCLEOTIDE SEQUENCE</scope>
</reference>
<feature type="transmembrane region" description="Helical" evidence="11">
    <location>
        <begin position="662"/>
        <end position="683"/>
    </location>
</feature>
<dbReference type="PROSITE" id="PS50893">
    <property type="entry name" value="ABC_TRANSPORTER_2"/>
    <property type="match status" value="2"/>
</dbReference>
<dbReference type="Pfam" id="PF01061">
    <property type="entry name" value="ABC2_membrane"/>
    <property type="match status" value="2"/>
</dbReference>
<dbReference type="Gene3D" id="3.40.50.300">
    <property type="entry name" value="P-loop containing nucleotide triphosphate hydrolases"/>
    <property type="match status" value="2"/>
</dbReference>
<dbReference type="FunFam" id="3.40.50.300:FF:000054">
    <property type="entry name" value="ABC multidrug transporter atrF"/>
    <property type="match status" value="1"/>
</dbReference>
<keyword evidence="3" id="KW-0813">Transport</keyword>
<feature type="region of interest" description="Disordered" evidence="10">
    <location>
        <begin position="841"/>
        <end position="871"/>
    </location>
</feature>
<feature type="transmembrane region" description="Helical" evidence="11">
    <location>
        <begin position="1289"/>
        <end position="1312"/>
    </location>
</feature>
<evidence type="ECO:0000256" key="4">
    <source>
        <dbReference type="ARBA" id="ARBA00022692"/>
    </source>
</evidence>
<evidence type="ECO:0000256" key="8">
    <source>
        <dbReference type="ARBA" id="ARBA00023136"/>
    </source>
</evidence>
<dbReference type="InterPro" id="IPR003593">
    <property type="entry name" value="AAA+_ATPase"/>
</dbReference>
<protein>
    <submittedName>
        <fullName evidence="13">Abc transporter</fullName>
    </submittedName>
</protein>
<dbReference type="InterPro" id="IPR013525">
    <property type="entry name" value="ABC2_TM"/>
</dbReference>
<dbReference type="InterPro" id="IPR034003">
    <property type="entry name" value="ABCG_PDR_2"/>
</dbReference>
<dbReference type="CDD" id="cd03233">
    <property type="entry name" value="ABCG_PDR_domain1"/>
    <property type="match status" value="1"/>
</dbReference>
<evidence type="ECO:0000256" key="11">
    <source>
        <dbReference type="SAM" id="Phobius"/>
    </source>
</evidence>
<dbReference type="GO" id="GO:0140359">
    <property type="term" value="F:ABC-type transporter activity"/>
    <property type="evidence" value="ECO:0007669"/>
    <property type="project" value="InterPro"/>
</dbReference>
<dbReference type="InterPro" id="IPR010929">
    <property type="entry name" value="PDR_CDR_ABC"/>
</dbReference>
<dbReference type="GO" id="GO:0016887">
    <property type="term" value="F:ATP hydrolysis activity"/>
    <property type="evidence" value="ECO:0007669"/>
    <property type="project" value="InterPro"/>
</dbReference>
<name>A0A0F7SPL0_PHARH</name>
<dbReference type="PANTHER" id="PTHR19241">
    <property type="entry name" value="ATP-BINDING CASSETTE TRANSPORTER"/>
    <property type="match status" value="1"/>
</dbReference>
<dbReference type="Pfam" id="PF14510">
    <property type="entry name" value="ABC_trans_N"/>
    <property type="match status" value="1"/>
</dbReference>
<dbReference type="InterPro" id="IPR017871">
    <property type="entry name" value="ABC_transporter-like_CS"/>
</dbReference>
<evidence type="ECO:0000259" key="12">
    <source>
        <dbReference type="PROSITE" id="PS50893"/>
    </source>
</evidence>
<feature type="domain" description="ABC transporter" evidence="12">
    <location>
        <begin position="190"/>
        <end position="439"/>
    </location>
</feature>
<organism evidence="13">
    <name type="scientific">Phaffia rhodozyma</name>
    <name type="common">Yeast</name>
    <name type="synonym">Xanthophyllomyces dendrorhous</name>
    <dbReference type="NCBI Taxonomy" id="264483"/>
    <lineage>
        <taxon>Eukaryota</taxon>
        <taxon>Fungi</taxon>
        <taxon>Dikarya</taxon>
        <taxon>Basidiomycota</taxon>
        <taxon>Agaricomycotina</taxon>
        <taxon>Tremellomycetes</taxon>
        <taxon>Cystofilobasidiales</taxon>
        <taxon>Mrakiaceae</taxon>
        <taxon>Phaffia</taxon>
    </lineage>
</organism>
<comment type="catalytic activity">
    <reaction evidence="9">
        <text>itraconazole(in) + ATP + H2O = itraconazole(out) + ADP + phosphate + H(+)</text>
        <dbReference type="Rhea" id="RHEA:33503"/>
        <dbReference type="ChEBI" id="CHEBI:6076"/>
        <dbReference type="ChEBI" id="CHEBI:15377"/>
        <dbReference type="ChEBI" id="CHEBI:15378"/>
        <dbReference type="ChEBI" id="CHEBI:30616"/>
        <dbReference type="ChEBI" id="CHEBI:43474"/>
        <dbReference type="ChEBI" id="CHEBI:456216"/>
    </reaction>
    <physiologicalReaction direction="left-to-right" evidence="9">
        <dbReference type="Rhea" id="RHEA:33504"/>
    </physiologicalReaction>
</comment>
<evidence type="ECO:0000256" key="7">
    <source>
        <dbReference type="ARBA" id="ARBA00022989"/>
    </source>
</evidence>
<feature type="transmembrane region" description="Helical" evidence="11">
    <location>
        <begin position="695"/>
        <end position="712"/>
    </location>
</feature>
<dbReference type="GO" id="GO:0005524">
    <property type="term" value="F:ATP binding"/>
    <property type="evidence" value="ECO:0007669"/>
    <property type="project" value="UniProtKB-KW"/>
</dbReference>
<feature type="transmembrane region" description="Helical" evidence="11">
    <location>
        <begin position="1332"/>
        <end position="1353"/>
    </location>
</feature>
<dbReference type="Pfam" id="PF06422">
    <property type="entry name" value="PDR_CDR"/>
    <property type="match status" value="1"/>
</dbReference>
<dbReference type="PROSITE" id="PS00211">
    <property type="entry name" value="ABC_TRANSPORTER_1"/>
    <property type="match status" value="1"/>
</dbReference>
<evidence type="ECO:0000256" key="9">
    <source>
        <dbReference type="ARBA" id="ARBA00051750"/>
    </source>
</evidence>